<dbReference type="EMBL" id="CAKLCM010000003">
    <property type="protein sequence ID" value="CAH0529873.1"/>
    <property type="molecule type" value="Genomic_DNA"/>
</dbReference>
<proteinExistence type="predicted"/>
<evidence type="ECO:0000313" key="2">
    <source>
        <dbReference type="Proteomes" id="UP000838160"/>
    </source>
</evidence>
<reference evidence="1" key="1">
    <citation type="submission" date="2021-12" db="EMBL/GenBank/DDBJ databases">
        <authorList>
            <person name="Rodrigo-Torres L."/>
            <person name="Arahal R. D."/>
            <person name="Lucena T."/>
        </authorList>
    </citation>
    <scope>NUCLEOTIDE SEQUENCE</scope>
    <source>
        <strain evidence="1">CECT 8226</strain>
    </source>
</reference>
<name>A0ABM8ZMW7_9VIBR</name>
<comment type="caution">
    <text evidence="1">The sequence shown here is derived from an EMBL/GenBank/DDBJ whole genome shotgun (WGS) entry which is preliminary data.</text>
</comment>
<accession>A0ABM8ZMW7</accession>
<gene>
    <name evidence="1" type="ORF">VHP8226_03629</name>
</gene>
<dbReference type="Proteomes" id="UP000838160">
    <property type="component" value="Unassembled WGS sequence"/>
</dbReference>
<keyword evidence="2" id="KW-1185">Reference proteome</keyword>
<organism evidence="1 2">
    <name type="scientific">Vibrio hippocampi</name>
    <dbReference type="NCBI Taxonomy" id="654686"/>
    <lineage>
        <taxon>Bacteria</taxon>
        <taxon>Pseudomonadati</taxon>
        <taxon>Pseudomonadota</taxon>
        <taxon>Gammaproteobacteria</taxon>
        <taxon>Vibrionales</taxon>
        <taxon>Vibrionaceae</taxon>
        <taxon>Vibrio</taxon>
    </lineage>
</organism>
<protein>
    <recommendedName>
        <fullName evidence="3">Ig-like domain-containing protein</fullName>
    </recommendedName>
</protein>
<sequence length="1017" mass="109144">MDEIDANFEEHQMSLYQTNNLVNYARTFALAGLLTACGAEGDSTGNSSGGGGDVTPAVSLYSQDTIEQSATNMPITVDLSHHLVASDGGELRLDSIESLSAAEACTNVSIDGVSYRLPAVSQPVLCEYRYTVEHIPTGKQFSDDTMVSRLIVQEMAPIIQYSAQARSLSIPSSTLAPMHASISSAGDSIILNLASHFSTSFPETADGESYILSNNILVLGNGSIERIPVTGGGVETDKFIYNSSSSDPGGVTRILYSLTDDFDLDGIGDFQVGAIDISVSADGSNQMPVAASFMWDNAGADIKTDGTTYTIDVSQQLSSDCTYTNSDPATNSCIYDADGDTLQLTGVYSYNANASVTSPTVLDSTSFDVSFAYTGIHDITYYVSDHSGGFAMGTVRVDIPHNIAPVFKGPLIVEVEAGQTATATITSSDLIDLDGDTVTLQSVSAPHDGGTVALGTTSNTGGADITFTYTPKTVTVGIVDVKATFSDGLATTEGDIIFLVNPISTLSEKPLVDRSFSATFNPATSPTQAQPITIDASTLFNGLATGEEVTVKNEFYGNLLGTVSATGNPGDSNITYTPSGNVYGVDDFAFTITTDLGNQITSYIKVTIGDPPTLEITALEAIEGSNDLITAQVTCEYCDVTSYEYTWVINGEIVSNAPSFTITNEQRAYIVTLVVVGYDVFGQSTYRVETFNLFKLIVGSFDQPAESCQAIFDEYNSPYAIVADDGEYWIQGTPSKFKTQCDMVSYADSLTQNKTVGGYTLIWSYSAKTNLTRYGGQPDPDLAVFSQTGKDLHWGSTSVLAAGVGYPLSLSEDHETDYNNFRISQTDANRLNGRIIRLNYTSDPSVETIDSDPDGVVEDWLIETLSADSVSLSGTSLNTTDYRDEVDGWKGTIKGLTFSMDERMYMTFNGITPGTYPYAYIFQNRNSYSWMIWFYTPLDNGIWSEPLWLDTVFGGFDSHFSNDQADGADLFFKCTNPTSHSVFGLSAPACSTTTPGAATFHVAVNHGEGYVAQWWVK</sequence>
<evidence type="ECO:0000313" key="1">
    <source>
        <dbReference type="EMBL" id="CAH0529873.1"/>
    </source>
</evidence>
<evidence type="ECO:0008006" key="3">
    <source>
        <dbReference type="Google" id="ProtNLM"/>
    </source>
</evidence>
<dbReference type="Pfam" id="PF17963">
    <property type="entry name" value="Big_9"/>
    <property type="match status" value="1"/>
</dbReference>